<proteinExistence type="predicted"/>
<organism evidence="2 3">
    <name type="scientific">Stylonychia lemnae</name>
    <name type="common">Ciliate</name>
    <dbReference type="NCBI Taxonomy" id="5949"/>
    <lineage>
        <taxon>Eukaryota</taxon>
        <taxon>Sar</taxon>
        <taxon>Alveolata</taxon>
        <taxon>Ciliophora</taxon>
        <taxon>Intramacronucleata</taxon>
        <taxon>Spirotrichea</taxon>
        <taxon>Stichotrichia</taxon>
        <taxon>Sporadotrichida</taxon>
        <taxon>Oxytrichidae</taxon>
        <taxon>Stylonychinae</taxon>
        <taxon>Stylonychia</taxon>
    </lineage>
</organism>
<keyword evidence="1" id="KW-1133">Transmembrane helix</keyword>
<dbReference type="EMBL" id="CCKQ01009428">
    <property type="protein sequence ID" value="CDW80909.1"/>
    <property type="molecule type" value="Genomic_DNA"/>
</dbReference>
<evidence type="ECO:0008006" key="4">
    <source>
        <dbReference type="Google" id="ProtNLM"/>
    </source>
</evidence>
<feature type="transmembrane region" description="Helical" evidence="1">
    <location>
        <begin position="21"/>
        <end position="44"/>
    </location>
</feature>
<dbReference type="InParanoid" id="A0A078AFA0"/>
<evidence type="ECO:0000256" key="1">
    <source>
        <dbReference type="SAM" id="Phobius"/>
    </source>
</evidence>
<keyword evidence="1" id="KW-0812">Transmembrane</keyword>
<sequence>MLSPGKIQGGLHLKERREYASLTSGLISIVGIIFCFVMICIALNDCFQKKYMESDVEQGSFSFDKLQQLDKLIERLDILSEVTTTDADFCKTQTHSGYLLKGGTYLKLDVECSLIGQSLTYYKYNVKFAASQEKGGEMIDETWILDLSFTCDPLSKCKNDPALSYNIYLNDYYLNNDNEIYKDRQKFESNKDGTALFYRAKPVQVKTTSSLFSRDPTYDRDLYFSSDLDYTQDQSLDDYTFQVKITQTDQTQLWTTVQKYPRSFAYCMVQIGGYIGFFGIFVCFIKLMNYFSFQKELTRLHMRSLNYDIAQKPSQKDMPENIYTYENFIEMKNFMDRLKKIPEIQKFLDDEKGEKNHLNQYLDDGELRLYRKSTLGRSSVRSLE</sequence>
<name>A0A078AFA0_STYLE</name>
<dbReference type="AlphaFoldDB" id="A0A078AFA0"/>
<gene>
    <name evidence="2" type="primary">Contig5444.g5817</name>
    <name evidence="2" type="ORF">STYLEM_9915</name>
</gene>
<evidence type="ECO:0000313" key="3">
    <source>
        <dbReference type="Proteomes" id="UP000039865"/>
    </source>
</evidence>
<keyword evidence="3" id="KW-1185">Reference proteome</keyword>
<reference evidence="2 3" key="1">
    <citation type="submission" date="2014-06" db="EMBL/GenBank/DDBJ databases">
        <authorList>
            <person name="Swart Estienne"/>
        </authorList>
    </citation>
    <scope>NUCLEOTIDE SEQUENCE [LARGE SCALE GENOMIC DNA]</scope>
    <source>
        <strain evidence="2 3">130c</strain>
    </source>
</reference>
<evidence type="ECO:0000313" key="2">
    <source>
        <dbReference type="EMBL" id="CDW80909.1"/>
    </source>
</evidence>
<dbReference type="Proteomes" id="UP000039865">
    <property type="component" value="Unassembled WGS sequence"/>
</dbReference>
<accession>A0A078AFA0</accession>
<keyword evidence="1" id="KW-0472">Membrane</keyword>
<protein>
    <recommendedName>
        <fullName evidence="4">Transmembrane protein</fullName>
    </recommendedName>
</protein>
<feature type="transmembrane region" description="Helical" evidence="1">
    <location>
        <begin position="271"/>
        <end position="293"/>
    </location>
</feature>